<reference evidence="2" key="1">
    <citation type="submission" date="2019-08" db="EMBL/GenBank/DDBJ databases">
        <authorList>
            <person name="Kucharzyk K."/>
            <person name="Murdoch R.W."/>
            <person name="Higgins S."/>
            <person name="Loffler F."/>
        </authorList>
    </citation>
    <scope>NUCLEOTIDE SEQUENCE</scope>
</reference>
<protein>
    <submittedName>
        <fullName evidence="2">Uncharacterized protein</fullName>
    </submittedName>
</protein>
<evidence type="ECO:0000256" key="1">
    <source>
        <dbReference type="SAM" id="MobiDB-lite"/>
    </source>
</evidence>
<gene>
    <name evidence="2" type="ORF">SDC9_179058</name>
</gene>
<feature type="region of interest" description="Disordered" evidence="1">
    <location>
        <begin position="1"/>
        <end position="20"/>
    </location>
</feature>
<name>A0A645H5N1_9ZZZZ</name>
<accession>A0A645H5N1</accession>
<dbReference type="EMBL" id="VSSQ01083158">
    <property type="protein sequence ID" value="MPN31584.1"/>
    <property type="molecule type" value="Genomic_DNA"/>
</dbReference>
<sequence>MGDGQVVPLHEGTQPGGGLHQIGQMAEGVFKRLRRAVGHVGKCAEGRHIDEGPLVEPAHVAGVEHAGGGHPGRPLHVLGQAEILGKIVGGPGGDIAQGGRVFQGEQARHGLVEGAVAAAADDPVEPPAQMCGGPGGVRRTPGGPHRGEIARLGEHVQNAGQVQPDLALAGVGIIEKEQFLHGRFPRKN</sequence>
<evidence type="ECO:0000313" key="2">
    <source>
        <dbReference type="EMBL" id="MPN31584.1"/>
    </source>
</evidence>
<proteinExistence type="predicted"/>
<comment type="caution">
    <text evidence="2">The sequence shown here is derived from an EMBL/GenBank/DDBJ whole genome shotgun (WGS) entry which is preliminary data.</text>
</comment>
<organism evidence="2">
    <name type="scientific">bioreactor metagenome</name>
    <dbReference type="NCBI Taxonomy" id="1076179"/>
    <lineage>
        <taxon>unclassified sequences</taxon>
        <taxon>metagenomes</taxon>
        <taxon>ecological metagenomes</taxon>
    </lineage>
</organism>
<dbReference type="AlphaFoldDB" id="A0A645H5N1"/>